<evidence type="ECO:0000256" key="1">
    <source>
        <dbReference type="SAM" id="MobiDB-lite"/>
    </source>
</evidence>
<evidence type="ECO:0000313" key="2">
    <source>
        <dbReference type="EMBL" id="KAG1334062.1"/>
    </source>
</evidence>
<gene>
    <name evidence="2" type="ORF">COCNU_03G001810</name>
</gene>
<reference evidence="2" key="1">
    <citation type="journal article" date="2017" name="Gigascience">
        <title>The genome draft of coconut (Cocos nucifera).</title>
        <authorList>
            <person name="Xiao Y."/>
            <person name="Xu P."/>
            <person name="Fan H."/>
            <person name="Baudouin L."/>
            <person name="Xia W."/>
            <person name="Bocs S."/>
            <person name="Xu J."/>
            <person name="Li Q."/>
            <person name="Guo A."/>
            <person name="Zhou L."/>
            <person name="Li J."/>
            <person name="Wu Y."/>
            <person name="Ma Z."/>
            <person name="Armero A."/>
            <person name="Issali A.E."/>
            <person name="Liu N."/>
            <person name="Peng M."/>
            <person name="Yang Y."/>
        </authorList>
    </citation>
    <scope>NUCLEOTIDE SEQUENCE</scope>
    <source>
        <tissue evidence="2">Spear leaf of Hainan Tall coconut</tissue>
    </source>
</reference>
<keyword evidence="3" id="KW-1185">Reference proteome</keyword>
<feature type="region of interest" description="Disordered" evidence="1">
    <location>
        <begin position="74"/>
        <end position="133"/>
    </location>
</feature>
<reference evidence="2" key="2">
    <citation type="submission" date="2019-07" db="EMBL/GenBank/DDBJ databases">
        <authorList>
            <person name="Yang Y."/>
            <person name="Bocs S."/>
            <person name="Baudouin L."/>
        </authorList>
    </citation>
    <scope>NUCLEOTIDE SEQUENCE</scope>
    <source>
        <tissue evidence="2">Spear leaf of Hainan Tall coconut</tissue>
    </source>
</reference>
<evidence type="ECO:0000313" key="3">
    <source>
        <dbReference type="Proteomes" id="UP000797356"/>
    </source>
</evidence>
<organism evidence="2 3">
    <name type="scientific">Cocos nucifera</name>
    <name type="common">Coconut palm</name>
    <dbReference type="NCBI Taxonomy" id="13894"/>
    <lineage>
        <taxon>Eukaryota</taxon>
        <taxon>Viridiplantae</taxon>
        <taxon>Streptophyta</taxon>
        <taxon>Embryophyta</taxon>
        <taxon>Tracheophyta</taxon>
        <taxon>Spermatophyta</taxon>
        <taxon>Magnoliopsida</taxon>
        <taxon>Liliopsida</taxon>
        <taxon>Arecaceae</taxon>
        <taxon>Arecoideae</taxon>
        <taxon>Cocoseae</taxon>
        <taxon>Attaleinae</taxon>
        <taxon>Cocos</taxon>
    </lineage>
</organism>
<dbReference type="Proteomes" id="UP000797356">
    <property type="component" value="Chromosome 3"/>
</dbReference>
<comment type="caution">
    <text evidence="2">The sequence shown here is derived from an EMBL/GenBank/DDBJ whole genome shotgun (WGS) entry which is preliminary data.</text>
</comment>
<proteinExistence type="predicted"/>
<accession>A0A8K0MXS6</accession>
<protein>
    <submittedName>
        <fullName evidence="2">Uncharacterized protein</fullName>
    </submittedName>
</protein>
<feature type="compositionally biased region" description="Polar residues" evidence="1">
    <location>
        <begin position="124"/>
        <end position="133"/>
    </location>
</feature>
<sequence length="133" mass="14522">MGSLGRSEEHEVSDYGSSRIDFVLTLDDLKIIRMKYHIPKDFKLEVAGPEECIALPQPRQVAMNPSDLEALRRMAKKRKTSTAAAPKCAQTEAVRAQPVAGGYSRAANAPRKEKASVKDVMPLQSATLGETVP</sequence>
<dbReference type="EMBL" id="CM017874">
    <property type="protein sequence ID" value="KAG1334062.1"/>
    <property type="molecule type" value="Genomic_DNA"/>
</dbReference>
<dbReference type="AlphaFoldDB" id="A0A8K0MXS6"/>
<name>A0A8K0MXS6_COCNU</name>